<keyword evidence="2" id="KW-1185">Reference proteome</keyword>
<evidence type="ECO:0000313" key="1">
    <source>
        <dbReference type="EMBL" id="TDA21146.1"/>
    </source>
</evidence>
<protein>
    <submittedName>
        <fullName evidence="1">Uncharacterized protein</fullName>
    </submittedName>
</protein>
<name>A0A4R4FEN7_9FIRM</name>
<dbReference type="PANTHER" id="PTHR30595:SF6">
    <property type="entry name" value="SCHLAFEN ALBA-2 DOMAIN-CONTAINING PROTEIN"/>
    <property type="match status" value="1"/>
</dbReference>
<dbReference type="AlphaFoldDB" id="A0A4R4FEN7"/>
<dbReference type="PANTHER" id="PTHR30595">
    <property type="entry name" value="GLPR-RELATED TRANSCRIPTIONAL REPRESSOR"/>
    <property type="match status" value="1"/>
</dbReference>
<dbReference type="EMBL" id="SMMX01000011">
    <property type="protein sequence ID" value="TDA21146.1"/>
    <property type="molecule type" value="Genomic_DNA"/>
</dbReference>
<sequence length="97" mass="11187">MEIYNPGTFPEGLEPRDFIDKAERPVRRNPKIARILYYSKNIESFGTGLKRIADVCDAAGVRYGFQKKRTGFVVCFYRPEESKPVETDKKPIKADKK</sequence>
<organism evidence="1 2">
    <name type="scientific">Extibacter muris</name>
    <dbReference type="NCBI Taxonomy" id="1796622"/>
    <lineage>
        <taxon>Bacteria</taxon>
        <taxon>Bacillati</taxon>
        <taxon>Bacillota</taxon>
        <taxon>Clostridia</taxon>
        <taxon>Lachnospirales</taxon>
        <taxon>Lachnospiraceae</taxon>
        <taxon>Extibacter</taxon>
    </lineage>
</organism>
<dbReference type="Proteomes" id="UP000295710">
    <property type="component" value="Unassembled WGS sequence"/>
</dbReference>
<dbReference type="RefSeq" id="WP_132278815.1">
    <property type="nucleotide sequence ID" value="NZ_JAOBST010000022.1"/>
</dbReference>
<proteinExistence type="predicted"/>
<dbReference type="Gene3D" id="3.30.565.60">
    <property type="match status" value="1"/>
</dbReference>
<dbReference type="Pfam" id="PF13749">
    <property type="entry name" value="HATPase_c_4"/>
    <property type="match status" value="1"/>
</dbReference>
<comment type="caution">
    <text evidence="1">The sequence shown here is derived from an EMBL/GenBank/DDBJ whole genome shotgun (WGS) entry which is preliminary data.</text>
</comment>
<evidence type="ECO:0000313" key="2">
    <source>
        <dbReference type="Proteomes" id="UP000295710"/>
    </source>
</evidence>
<accession>A0A4R4FEN7</accession>
<gene>
    <name evidence="1" type="ORF">E1963_13405</name>
</gene>
<reference evidence="1 2" key="1">
    <citation type="journal article" date="2016" name="Nat. Microbiol.">
        <title>The Mouse Intestinal Bacterial Collection (miBC) provides host-specific insight into cultured diversity and functional potential of the gut microbiota.</title>
        <authorList>
            <person name="Lagkouvardos I."/>
            <person name="Pukall R."/>
            <person name="Abt B."/>
            <person name="Foesel B.U."/>
            <person name="Meier-Kolthoff J.P."/>
            <person name="Kumar N."/>
            <person name="Bresciani A."/>
            <person name="Martinez I."/>
            <person name="Just S."/>
            <person name="Ziegler C."/>
            <person name="Brugiroux S."/>
            <person name="Garzetti D."/>
            <person name="Wenning M."/>
            <person name="Bui T.P."/>
            <person name="Wang J."/>
            <person name="Hugenholtz F."/>
            <person name="Plugge C.M."/>
            <person name="Peterson D.A."/>
            <person name="Hornef M.W."/>
            <person name="Baines J.F."/>
            <person name="Smidt H."/>
            <person name="Walter J."/>
            <person name="Kristiansen K."/>
            <person name="Nielsen H.B."/>
            <person name="Haller D."/>
            <person name="Overmann J."/>
            <person name="Stecher B."/>
            <person name="Clavel T."/>
        </authorList>
    </citation>
    <scope>NUCLEOTIDE SEQUENCE [LARGE SCALE GENOMIC DNA]</scope>
    <source>
        <strain evidence="1 2">DSM 28560</strain>
    </source>
</reference>
<dbReference type="InterPro" id="IPR038475">
    <property type="entry name" value="RecG_C_sf"/>
</dbReference>